<comment type="caution">
    <text evidence="8">Lacks conserved residue(s) required for the propagation of feature annotation.</text>
</comment>
<evidence type="ECO:0000256" key="7">
    <source>
        <dbReference type="ARBA" id="ARBA00023136"/>
    </source>
</evidence>
<dbReference type="CDD" id="cd17320">
    <property type="entry name" value="MFS_MdfA_MDR_like"/>
    <property type="match status" value="1"/>
</dbReference>
<evidence type="ECO:0000256" key="5">
    <source>
        <dbReference type="ARBA" id="ARBA00022692"/>
    </source>
</evidence>
<evidence type="ECO:0000313" key="11">
    <source>
        <dbReference type="Proteomes" id="UP000021816"/>
    </source>
</evidence>
<feature type="transmembrane region" description="Helical" evidence="8">
    <location>
        <begin position="341"/>
        <end position="365"/>
    </location>
</feature>
<comment type="caution">
    <text evidence="10">The sequence shown here is derived from an EMBL/GenBank/DDBJ whole genome shotgun (WGS) entry which is preliminary data.</text>
</comment>
<evidence type="ECO:0000256" key="6">
    <source>
        <dbReference type="ARBA" id="ARBA00022989"/>
    </source>
</evidence>
<dbReference type="Pfam" id="PF07690">
    <property type="entry name" value="MFS_1"/>
    <property type="match status" value="1"/>
</dbReference>
<evidence type="ECO:0000256" key="1">
    <source>
        <dbReference type="ARBA" id="ARBA00004651"/>
    </source>
</evidence>
<feature type="transmembrane region" description="Helical" evidence="8">
    <location>
        <begin position="76"/>
        <end position="95"/>
    </location>
</feature>
<feature type="domain" description="Major facilitator superfamily (MFS) profile" evidence="9">
    <location>
        <begin position="10"/>
        <end position="395"/>
    </location>
</feature>
<dbReference type="PANTHER" id="PTHR23502:SF132">
    <property type="entry name" value="POLYAMINE TRANSPORTER 2-RELATED"/>
    <property type="match status" value="1"/>
</dbReference>
<feature type="transmembrane region" description="Helical" evidence="8">
    <location>
        <begin position="306"/>
        <end position="329"/>
    </location>
</feature>
<feature type="transmembrane region" description="Helical" evidence="8">
    <location>
        <begin position="280"/>
        <end position="300"/>
    </location>
</feature>
<keyword evidence="6 8" id="KW-1133">Transmembrane helix</keyword>
<feature type="transmembrane region" description="Helical" evidence="8">
    <location>
        <begin position="101"/>
        <end position="122"/>
    </location>
</feature>
<dbReference type="PROSITE" id="PS50850">
    <property type="entry name" value="MFS"/>
    <property type="match status" value="1"/>
</dbReference>
<sequence length="397" mass="40957">MTAPPPSFGLAVLLTTLVALGPLSTDLYLPALPTLARVFGSDAAGVQLTLSVFLAGFALGQLFYGPLSDRFGRRPLMLGGLAIYCLATIACVLAQSIEMLIAARFVQAIGACAGPVLGRAVVRDVWGATESARIIAYMGGAMAIAPLFGPTLGGFLTVLFGWQSNFVILLLVCLVQIIAVARLLGESNVHRHPGATQPRQILANFHLLLANRSYLGYVLTFSFSYSALFAFISASSFVLSERHGLSPEVFGMSFGLVVAGYLLGSLASGRLVRRFGGDTLLAFGAWLGAVAGLCMAVLEFSGESSIAAILGPMFFCTVATGLVMPNAIAKALAPYPAMAGSAAALMGFVQMTLAATVGIAVGHALSGGGGALAVGVAICTALAPLSYMTLIRPRRSG</sequence>
<keyword evidence="4" id="KW-1003">Cell membrane</keyword>
<keyword evidence="3 8" id="KW-0813">Transport</keyword>
<dbReference type="InterPro" id="IPR001958">
    <property type="entry name" value="Tet-R_TetA/multi-R_MdtG-like"/>
</dbReference>
<feature type="transmembrane region" description="Helical" evidence="8">
    <location>
        <begin position="166"/>
        <end position="184"/>
    </location>
</feature>
<dbReference type="InterPro" id="IPR004812">
    <property type="entry name" value="Efflux_drug-R_Bcr/CmlA"/>
</dbReference>
<feature type="transmembrane region" description="Helical" evidence="8">
    <location>
        <begin position="371"/>
        <end position="391"/>
    </location>
</feature>
<feature type="transmembrane region" description="Helical" evidence="8">
    <location>
        <begin position="44"/>
        <end position="64"/>
    </location>
</feature>
<dbReference type="EMBL" id="JEMX01000044">
    <property type="protein sequence ID" value="EXI79965.1"/>
    <property type="molecule type" value="Genomic_DNA"/>
</dbReference>
<dbReference type="Gene3D" id="1.20.1720.10">
    <property type="entry name" value="Multidrug resistance protein D"/>
    <property type="match status" value="1"/>
</dbReference>
<proteinExistence type="inferred from homology"/>
<dbReference type="InterPro" id="IPR011701">
    <property type="entry name" value="MFS"/>
</dbReference>
<organism evidence="10 11">
    <name type="scientific">Candidatus Accumulibacter appositus</name>
    <dbReference type="NCBI Taxonomy" id="1454003"/>
    <lineage>
        <taxon>Bacteria</taxon>
        <taxon>Pseudomonadati</taxon>
        <taxon>Pseudomonadota</taxon>
        <taxon>Betaproteobacteria</taxon>
        <taxon>Candidatus Accumulibacter</taxon>
    </lineage>
</organism>
<evidence type="ECO:0000313" key="10">
    <source>
        <dbReference type="EMBL" id="EXI79965.1"/>
    </source>
</evidence>
<name>A0A011PT33_9PROT</name>
<evidence type="ECO:0000256" key="3">
    <source>
        <dbReference type="ARBA" id="ARBA00022448"/>
    </source>
</evidence>
<dbReference type="GO" id="GO:1990961">
    <property type="term" value="P:xenobiotic detoxification by transmembrane export across the plasma membrane"/>
    <property type="evidence" value="ECO:0007669"/>
    <property type="project" value="InterPro"/>
</dbReference>
<gene>
    <name evidence="10" type="primary">bcr_1</name>
    <name evidence="10" type="ORF">AW10_02110</name>
</gene>
<dbReference type="FunFam" id="1.20.1720.10:FF:000005">
    <property type="entry name" value="Bcr/CflA family efflux transporter"/>
    <property type="match status" value="1"/>
</dbReference>
<dbReference type="AlphaFoldDB" id="A0A011PT33"/>
<dbReference type="PATRIC" id="fig|1454003.3.peg.2150"/>
<evidence type="ECO:0000259" key="9">
    <source>
        <dbReference type="PROSITE" id="PS50850"/>
    </source>
</evidence>
<evidence type="ECO:0000256" key="4">
    <source>
        <dbReference type="ARBA" id="ARBA00022475"/>
    </source>
</evidence>
<dbReference type="SUPFAM" id="SSF103473">
    <property type="entry name" value="MFS general substrate transporter"/>
    <property type="match status" value="1"/>
</dbReference>
<evidence type="ECO:0000256" key="8">
    <source>
        <dbReference type="RuleBase" id="RU365088"/>
    </source>
</evidence>
<dbReference type="Proteomes" id="UP000021816">
    <property type="component" value="Unassembled WGS sequence"/>
</dbReference>
<feature type="transmembrane region" description="Helical" evidence="8">
    <location>
        <begin position="214"/>
        <end position="237"/>
    </location>
</feature>
<comment type="subcellular location">
    <subcellularLocation>
        <location evidence="8">Cell inner membrane</location>
        <topology evidence="8">Multi-pass membrane protein</topology>
    </subcellularLocation>
    <subcellularLocation>
        <location evidence="1">Cell membrane</location>
        <topology evidence="1">Multi-pass membrane protein</topology>
    </subcellularLocation>
</comment>
<dbReference type="STRING" id="1454003.AW10_02110"/>
<protein>
    <recommendedName>
        <fullName evidence="8">Bcr/CflA family efflux transporter</fullName>
    </recommendedName>
</protein>
<keyword evidence="8" id="KW-0997">Cell inner membrane</keyword>
<dbReference type="PRINTS" id="PR01035">
    <property type="entry name" value="TCRTETA"/>
</dbReference>
<dbReference type="GO" id="GO:0042910">
    <property type="term" value="F:xenobiotic transmembrane transporter activity"/>
    <property type="evidence" value="ECO:0007669"/>
    <property type="project" value="InterPro"/>
</dbReference>
<dbReference type="InterPro" id="IPR036259">
    <property type="entry name" value="MFS_trans_sf"/>
</dbReference>
<dbReference type="InterPro" id="IPR020846">
    <property type="entry name" value="MFS_dom"/>
</dbReference>
<keyword evidence="7 8" id="KW-0472">Membrane</keyword>
<evidence type="ECO:0000256" key="2">
    <source>
        <dbReference type="ARBA" id="ARBA00006236"/>
    </source>
</evidence>
<accession>A0A011PT33</accession>
<dbReference type="PANTHER" id="PTHR23502">
    <property type="entry name" value="MAJOR FACILITATOR SUPERFAMILY"/>
    <property type="match status" value="1"/>
</dbReference>
<feature type="transmembrane region" description="Helical" evidence="8">
    <location>
        <begin position="134"/>
        <end position="160"/>
    </location>
</feature>
<dbReference type="GO" id="GO:0005886">
    <property type="term" value="C:plasma membrane"/>
    <property type="evidence" value="ECO:0007669"/>
    <property type="project" value="UniProtKB-SubCell"/>
</dbReference>
<keyword evidence="5 8" id="KW-0812">Transmembrane</keyword>
<feature type="transmembrane region" description="Helical" evidence="8">
    <location>
        <begin position="249"/>
        <end position="268"/>
    </location>
</feature>
<reference evidence="10 11" key="1">
    <citation type="submission" date="2014-02" db="EMBL/GenBank/DDBJ databases">
        <title>Expanding our view of genomic diversity in Candidatus Accumulibacter clades.</title>
        <authorList>
            <person name="Skennerton C.T."/>
            <person name="Barr J.J."/>
            <person name="Slater F.R."/>
            <person name="Bond P.L."/>
            <person name="Tyson G.W."/>
        </authorList>
    </citation>
    <scope>NUCLEOTIDE SEQUENCE [LARGE SCALE GENOMIC DNA]</scope>
    <source>
        <strain evidence="11">BA-92</strain>
    </source>
</reference>
<dbReference type="NCBIfam" id="TIGR00710">
    <property type="entry name" value="efflux_Bcr_CflA"/>
    <property type="match status" value="1"/>
</dbReference>
<comment type="similarity">
    <text evidence="2 8">Belongs to the major facilitator superfamily. Bcr/CmlA family.</text>
</comment>